<dbReference type="PANTHER" id="PTHR11002">
    <property type="entry name" value="CARBONIC ANHYDRASE"/>
    <property type="match status" value="1"/>
</dbReference>
<evidence type="ECO:0000313" key="10">
    <source>
        <dbReference type="Proteomes" id="UP000317990"/>
    </source>
</evidence>
<dbReference type="InterPro" id="IPR036874">
    <property type="entry name" value="Carbonic_anhydrase_sf"/>
</dbReference>
<dbReference type="GO" id="GO:0015976">
    <property type="term" value="P:carbon utilization"/>
    <property type="evidence" value="ECO:0007669"/>
    <property type="project" value="InterPro"/>
</dbReference>
<dbReference type="SMART" id="SM00947">
    <property type="entry name" value="Pro_CA"/>
    <property type="match status" value="1"/>
</dbReference>
<sequence length="240" mass="25139">MDRRSLLRTLGLPAGAALLSVTLRGPADKAVASPLKACHPENPLAALKAGNARFIALEQRLRTIKDSARRQQVLADHVLDNCHLGAMVLKEGQAPWAGIVTCADSRVPPEWVFDTSPGDLFVVRSAGNTAFDDAVASMEYAVSALGMKLIVVMGHSGCGAVSAAIEQDPLTPLLTQLVQPIRAAIPQGLQDLPQAIRRNAEAAADTMVSKSALLASAVAAGDLQISSAVFDIASSRVTFL</sequence>
<evidence type="ECO:0000256" key="2">
    <source>
        <dbReference type="ARBA" id="ARBA00012925"/>
    </source>
</evidence>
<accession>A0A524RLB9</accession>
<feature type="binding site" evidence="7">
    <location>
        <position position="158"/>
    </location>
    <ligand>
        <name>Zn(2+)</name>
        <dbReference type="ChEBI" id="CHEBI:29105"/>
    </ligand>
</feature>
<dbReference type="GO" id="GO:0008270">
    <property type="term" value="F:zinc ion binding"/>
    <property type="evidence" value="ECO:0007669"/>
    <property type="project" value="UniProtKB-UniRule"/>
</dbReference>
<dbReference type="Gene3D" id="3.40.1050.10">
    <property type="entry name" value="Carbonic anhydrase"/>
    <property type="match status" value="1"/>
</dbReference>
<dbReference type="EMBL" id="SRMO01000084">
    <property type="protein sequence ID" value="TGG90869.1"/>
    <property type="molecule type" value="Genomic_DNA"/>
</dbReference>
<dbReference type="InterPro" id="IPR015892">
    <property type="entry name" value="Carbonic_anhydrase_CS"/>
</dbReference>
<comment type="cofactor">
    <cofactor evidence="7">
        <name>Zn(2+)</name>
        <dbReference type="ChEBI" id="CHEBI:29105"/>
    </cofactor>
    <text evidence="7">Binds 1 zinc ion per subunit.</text>
</comment>
<dbReference type="Pfam" id="PF00484">
    <property type="entry name" value="Pro_CA"/>
    <property type="match status" value="1"/>
</dbReference>
<evidence type="ECO:0000256" key="8">
    <source>
        <dbReference type="RuleBase" id="RU003956"/>
    </source>
</evidence>
<name>A0A524RLB9_9CHRO</name>
<protein>
    <recommendedName>
        <fullName evidence="2 8">Carbonic anhydrase</fullName>
        <ecNumber evidence="2 8">4.2.1.1</ecNumber>
    </recommendedName>
    <alternativeName>
        <fullName evidence="8">Carbonate dehydratase</fullName>
    </alternativeName>
</protein>
<feature type="binding site" evidence="7">
    <location>
        <position position="155"/>
    </location>
    <ligand>
        <name>Zn(2+)</name>
        <dbReference type="ChEBI" id="CHEBI:29105"/>
    </ligand>
</feature>
<comment type="function">
    <text evidence="8">Reversible hydration of carbon dioxide.</text>
</comment>
<dbReference type="GO" id="GO:0004089">
    <property type="term" value="F:carbonate dehydratase activity"/>
    <property type="evidence" value="ECO:0007669"/>
    <property type="project" value="UniProtKB-UniRule"/>
</dbReference>
<reference evidence="9 10" key="1">
    <citation type="journal article" date="2019" name="mSystems">
        <title>Life at home and on the roam: Genomic adaptions reflect the dual lifestyle of an intracellular, facultative symbiont.</title>
        <authorList>
            <person name="Burgsdorf I."/>
        </authorList>
    </citation>
    <scope>NUCLEOTIDE SEQUENCE [LARGE SCALE GENOMIC DNA]</scope>
    <source>
        <strain evidence="9">277cV</strain>
    </source>
</reference>
<comment type="similarity">
    <text evidence="1 8">Belongs to the beta-class carbonic anhydrase family.</text>
</comment>
<dbReference type="Proteomes" id="UP000317990">
    <property type="component" value="Unassembled WGS sequence"/>
</dbReference>
<evidence type="ECO:0000256" key="7">
    <source>
        <dbReference type="PIRSR" id="PIRSR601765-1"/>
    </source>
</evidence>
<dbReference type="InterPro" id="IPR001765">
    <property type="entry name" value="Carbonic_anhydrase"/>
</dbReference>
<dbReference type="SUPFAM" id="SSF53056">
    <property type="entry name" value="beta-carbonic anhydrase, cab"/>
    <property type="match status" value="1"/>
</dbReference>
<evidence type="ECO:0000256" key="4">
    <source>
        <dbReference type="ARBA" id="ARBA00022833"/>
    </source>
</evidence>
<comment type="caution">
    <text evidence="9">The sequence shown here is derived from an EMBL/GenBank/DDBJ whole genome shotgun (WGS) entry which is preliminary data.</text>
</comment>
<evidence type="ECO:0000256" key="1">
    <source>
        <dbReference type="ARBA" id="ARBA00006217"/>
    </source>
</evidence>
<dbReference type="EC" id="4.2.1.1" evidence="2 8"/>
<evidence type="ECO:0000313" key="9">
    <source>
        <dbReference type="EMBL" id="TGG90869.1"/>
    </source>
</evidence>
<feature type="binding site" evidence="7">
    <location>
        <position position="102"/>
    </location>
    <ligand>
        <name>Zn(2+)</name>
        <dbReference type="ChEBI" id="CHEBI:29105"/>
    </ligand>
</feature>
<dbReference type="AlphaFoldDB" id="A0A524RLB9"/>
<dbReference type="PROSITE" id="PS00704">
    <property type="entry name" value="PROK_CO2_ANHYDRASE_1"/>
    <property type="match status" value="1"/>
</dbReference>
<dbReference type="PROSITE" id="PS00705">
    <property type="entry name" value="PROK_CO2_ANHYDRASE_2"/>
    <property type="match status" value="1"/>
</dbReference>
<gene>
    <name evidence="9" type="ORF">ERJ67_09095</name>
</gene>
<dbReference type="PANTHER" id="PTHR11002:SF76">
    <property type="entry name" value="CARBONIC ANHYDRASE"/>
    <property type="match status" value="1"/>
</dbReference>
<feature type="binding site" evidence="7">
    <location>
        <position position="104"/>
    </location>
    <ligand>
        <name>Zn(2+)</name>
        <dbReference type="ChEBI" id="CHEBI:29105"/>
    </ligand>
</feature>
<keyword evidence="3 7" id="KW-0479">Metal-binding</keyword>
<keyword evidence="5 8" id="KW-0456">Lyase</keyword>
<organism evidence="9 10">
    <name type="scientific">Aphanocapsa feldmannii 277cV</name>
    <dbReference type="NCBI Taxonomy" id="2507553"/>
    <lineage>
        <taxon>Bacteria</taxon>
        <taxon>Bacillati</taxon>
        <taxon>Cyanobacteriota</taxon>
        <taxon>Cyanophyceae</taxon>
        <taxon>Oscillatoriophycideae</taxon>
        <taxon>Chroococcales</taxon>
        <taxon>Microcystaceae</taxon>
        <taxon>Aphanocapsa</taxon>
    </lineage>
</organism>
<keyword evidence="4 7" id="KW-0862">Zinc</keyword>
<proteinExistence type="inferred from homology"/>
<comment type="catalytic activity">
    <reaction evidence="6 8">
        <text>hydrogencarbonate + H(+) = CO2 + H2O</text>
        <dbReference type="Rhea" id="RHEA:10748"/>
        <dbReference type="ChEBI" id="CHEBI:15377"/>
        <dbReference type="ChEBI" id="CHEBI:15378"/>
        <dbReference type="ChEBI" id="CHEBI:16526"/>
        <dbReference type="ChEBI" id="CHEBI:17544"/>
        <dbReference type="EC" id="4.2.1.1"/>
    </reaction>
</comment>
<evidence type="ECO:0000256" key="5">
    <source>
        <dbReference type="ARBA" id="ARBA00023239"/>
    </source>
</evidence>
<evidence type="ECO:0000256" key="6">
    <source>
        <dbReference type="ARBA" id="ARBA00048348"/>
    </source>
</evidence>
<evidence type="ECO:0000256" key="3">
    <source>
        <dbReference type="ARBA" id="ARBA00022723"/>
    </source>
</evidence>